<name>A0A2I0KEB0_PUNGR</name>
<proteinExistence type="predicted"/>
<reference evidence="1 2" key="1">
    <citation type="submission" date="2017-11" db="EMBL/GenBank/DDBJ databases">
        <title>De-novo sequencing of pomegranate (Punica granatum L.) genome.</title>
        <authorList>
            <person name="Akparov Z."/>
            <person name="Amiraslanov A."/>
            <person name="Hajiyeva S."/>
            <person name="Abbasov M."/>
            <person name="Kaur K."/>
            <person name="Hamwieh A."/>
            <person name="Solovyev V."/>
            <person name="Salamov A."/>
            <person name="Braich B."/>
            <person name="Kosarev P."/>
            <person name="Mahmoud A."/>
            <person name="Hajiyev E."/>
            <person name="Babayeva S."/>
            <person name="Izzatullayeva V."/>
            <person name="Mammadov A."/>
            <person name="Mammadov A."/>
            <person name="Sharifova S."/>
            <person name="Ojaghi J."/>
            <person name="Eynullazada K."/>
            <person name="Bayramov B."/>
            <person name="Abdulazimova A."/>
            <person name="Shahmuradov I."/>
        </authorList>
    </citation>
    <scope>NUCLEOTIDE SEQUENCE [LARGE SCALE GENOMIC DNA]</scope>
    <source>
        <strain evidence="2">cv. AG2017</strain>
        <tissue evidence="1">Leaf</tissue>
    </source>
</reference>
<accession>A0A2I0KEB0</accession>
<sequence length="76" mass="8712">MEAKLKLPRELIHPLTRVEGDNLAHPPYPSRVDRENLDRLSSFGKTVMMKEWIKLVPEAKVESELEVETALEAEPC</sequence>
<dbReference type="EMBL" id="PGOL01000657">
    <property type="protein sequence ID" value="PKI66848.1"/>
    <property type="molecule type" value="Genomic_DNA"/>
</dbReference>
<protein>
    <submittedName>
        <fullName evidence="1">Uncharacterized protein</fullName>
    </submittedName>
</protein>
<organism evidence="1 2">
    <name type="scientific">Punica granatum</name>
    <name type="common">Pomegranate</name>
    <dbReference type="NCBI Taxonomy" id="22663"/>
    <lineage>
        <taxon>Eukaryota</taxon>
        <taxon>Viridiplantae</taxon>
        <taxon>Streptophyta</taxon>
        <taxon>Embryophyta</taxon>
        <taxon>Tracheophyta</taxon>
        <taxon>Spermatophyta</taxon>
        <taxon>Magnoliopsida</taxon>
        <taxon>eudicotyledons</taxon>
        <taxon>Gunneridae</taxon>
        <taxon>Pentapetalae</taxon>
        <taxon>rosids</taxon>
        <taxon>malvids</taxon>
        <taxon>Myrtales</taxon>
        <taxon>Lythraceae</taxon>
        <taxon>Punica</taxon>
    </lineage>
</organism>
<keyword evidence="2" id="KW-1185">Reference proteome</keyword>
<comment type="caution">
    <text evidence="1">The sequence shown here is derived from an EMBL/GenBank/DDBJ whole genome shotgun (WGS) entry which is preliminary data.</text>
</comment>
<gene>
    <name evidence="1" type="ORF">CRG98_012854</name>
</gene>
<dbReference type="Proteomes" id="UP000233551">
    <property type="component" value="Unassembled WGS sequence"/>
</dbReference>
<dbReference type="AlphaFoldDB" id="A0A2I0KEB0"/>
<evidence type="ECO:0000313" key="2">
    <source>
        <dbReference type="Proteomes" id="UP000233551"/>
    </source>
</evidence>
<evidence type="ECO:0000313" key="1">
    <source>
        <dbReference type="EMBL" id="PKI66848.1"/>
    </source>
</evidence>